<evidence type="ECO:0000313" key="7">
    <source>
        <dbReference type="EMBL" id="MFB5945498.1"/>
    </source>
</evidence>
<dbReference type="SUPFAM" id="SSF52540">
    <property type="entry name" value="P-loop containing nucleoside triphosphate hydrolases"/>
    <property type="match status" value="1"/>
</dbReference>
<protein>
    <submittedName>
        <fullName evidence="7">Methylmalonyl Co-A mutase-associated GTPase MeaB</fullName>
    </submittedName>
</protein>
<dbReference type="SMART" id="SM00382">
    <property type="entry name" value="AAA"/>
    <property type="match status" value="1"/>
</dbReference>
<accession>A0ABV5CD81</accession>
<evidence type="ECO:0000256" key="4">
    <source>
        <dbReference type="ARBA" id="ARBA00023134"/>
    </source>
</evidence>
<dbReference type="Proteomes" id="UP001580928">
    <property type="component" value="Unassembled WGS sequence"/>
</dbReference>
<dbReference type="NCBIfam" id="TIGR00750">
    <property type="entry name" value="lao"/>
    <property type="match status" value="1"/>
</dbReference>
<proteinExistence type="inferred from homology"/>
<evidence type="ECO:0000313" key="8">
    <source>
        <dbReference type="Proteomes" id="UP001580928"/>
    </source>
</evidence>
<dbReference type="Gene3D" id="3.40.50.300">
    <property type="entry name" value="P-loop containing nucleotide triphosphate hydrolases"/>
    <property type="match status" value="1"/>
</dbReference>
<dbReference type="InterPro" id="IPR005129">
    <property type="entry name" value="GTPase_ArgK"/>
</dbReference>
<comment type="similarity">
    <text evidence="1">Belongs to the SIMIBI class G3E GTPase family. ArgK/MeaB subfamily.</text>
</comment>
<keyword evidence="5" id="KW-0143">Chaperone</keyword>
<evidence type="ECO:0000256" key="1">
    <source>
        <dbReference type="ARBA" id="ARBA00009625"/>
    </source>
</evidence>
<evidence type="ECO:0000256" key="5">
    <source>
        <dbReference type="ARBA" id="ARBA00023186"/>
    </source>
</evidence>
<dbReference type="PANTHER" id="PTHR43087:SF1">
    <property type="entry name" value="LAO_AO TRANSPORT SYSTEM ATPASE"/>
    <property type="match status" value="1"/>
</dbReference>
<keyword evidence="8" id="KW-1185">Reference proteome</keyword>
<organism evidence="7 8">
    <name type="scientific">Albibacterium profundi</name>
    <dbReference type="NCBI Taxonomy" id="3134906"/>
    <lineage>
        <taxon>Bacteria</taxon>
        <taxon>Pseudomonadati</taxon>
        <taxon>Bacteroidota</taxon>
        <taxon>Sphingobacteriia</taxon>
        <taxon>Sphingobacteriales</taxon>
        <taxon>Sphingobacteriaceae</taxon>
        <taxon>Albibacterium</taxon>
    </lineage>
</organism>
<dbReference type="InterPro" id="IPR052040">
    <property type="entry name" value="GTPase/Isobutyryl-CoA_mutase"/>
</dbReference>
<keyword evidence="3" id="KW-0378">Hydrolase</keyword>
<evidence type="ECO:0000259" key="6">
    <source>
        <dbReference type="SMART" id="SM00382"/>
    </source>
</evidence>
<sequence>MEPNIAYYVDGITKGNYSVLARAISMVENDNSMSLDILEQVKISAEIPVIGFTGPPGAGKSTLIRATVENYVKKKKRVAVVAVDPSSPFNQGALLGDRIRLGALFNHPDVYIRSLSSRGALGGLSYKTIEIVDLLRSSNFDAIILETVGVGQSEVDVIGLADRVVVVLVPESGDEIQHSKSGIMEIADLFVINKADRPGADLFFSSLKKALLQNNKNIGVLKTNAEEEVGTHELFEWIESPLIIDREKALLVMTERAWRLIIHKQVRAIDKIALAKKLEEQNKEPDFNLYRFIAANY</sequence>
<feature type="domain" description="AAA+ ATPase" evidence="6">
    <location>
        <begin position="46"/>
        <end position="190"/>
    </location>
</feature>
<evidence type="ECO:0000256" key="2">
    <source>
        <dbReference type="ARBA" id="ARBA00022741"/>
    </source>
</evidence>
<keyword evidence="2" id="KW-0547">Nucleotide-binding</keyword>
<reference evidence="7 8" key="1">
    <citation type="submission" date="2024-04" db="EMBL/GenBank/DDBJ databases">
        <title>Albibacterium profundi sp. nov., isolated from sediment of the Challenger Deep of Mariana Trench.</title>
        <authorList>
            <person name="Wang Y."/>
        </authorList>
    </citation>
    <scope>NUCLEOTIDE SEQUENCE [LARGE SCALE GENOMIC DNA]</scope>
    <source>
        <strain evidence="7 8">RHL897</strain>
    </source>
</reference>
<evidence type="ECO:0000256" key="3">
    <source>
        <dbReference type="ARBA" id="ARBA00022801"/>
    </source>
</evidence>
<comment type="caution">
    <text evidence="7">The sequence shown here is derived from an EMBL/GenBank/DDBJ whole genome shotgun (WGS) entry which is preliminary data.</text>
</comment>
<dbReference type="InterPro" id="IPR003593">
    <property type="entry name" value="AAA+_ATPase"/>
</dbReference>
<dbReference type="PANTHER" id="PTHR43087">
    <property type="entry name" value="LYSINE/ARGININE/ORNITHINE TRANSPORT SYSTEM KINASE"/>
    <property type="match status" value="1"/>
</dbReference>
<dbReference type="EMBL" id="JBBVGT010000002">
    <property type="protein sequence ID" value="MFB5945498.1"/>
    <property type="molecule type" value="Genomic_DNA"/>
</dbReference>
<name>A0ABV5CD81_9SPHI</name>
<dbReference type="RefSeq" id="WP_375557034.1">
    <property type="nucleotide sequence ID" value="NZ_JBBVGT010000002.1"/>
</dbReference>
<gene>
    <name evidence="7" type="primary">meaB</name>
    <name evidence="7" type="ORF">WKR92_06615</name>
</gene>
<dbReference type="InterPro" id="IPR027417">
    <property type="entry name" value="P-loop_NTPase"/>
</dbReference>
<keyword evidence="4" id="KW-0342">GTP-binding</keyword>
<dbReference type="Pfam" id="PF03308">
    <property type="entry name" value="MeaB"/>
    <property type="match status" value="1"/>
</dbReference>